<feature type="transmembrane region" description="Helical" evidence="2">
    <location>
        <begin position="1150"/>
        <end position="1168"/>
    </location>
</feature>
<protein>
    <recommendedName>
        <fullName evidence="5">AAA domain-containing protein</fullName>
    </recommendedName>
</protein>
<sequence>MKIADKLLNLVGVGRERGLPPPRLVAIADGLLVTERSAEAWFLISVANTDLATEAEQDAALDAAVSAAATTLGDRLSHLKVVWGRSTGQDYIDSVAGHYRLGDHESWAQTRADRIDEMRMPERYVALGVHLSDRDPRATAQVRGSISDALGTTSWRVSARELAHLDERVRKLARQLGSTVWRAHTAPAEVISWLISREMHRGAVAAPRRGLITGASLARLTSGRVVPYTDHLRIYDTRGQIAAYTTVLAMTDFPEELETPGAGEWLRTLSEIKAIDDEGDEIDVTVEASVRFRVLTKKTARNLVDETRKSAKEQRRSAAKGTAEETADEIVETERVMREVKRDINRSGLTLVEDHPRLLVSADTREDLEAYVDAVIAHYADRGITVAAGADEQRDLWLESLPGDQLRVPDLGHVRESTAFFGSWFWGGASIGDATGPAIGYLTGSTPGLVRFDAAAGSALGDATTTLFLGRSGRGKTTAAMLGGLDSAFAGAWVPLLDLKGDAAGVSAVAAEYGVPTALIEITAQFSGAADLLRVLPVDDALLQAPSQLMLLLPPHLRGPAEAPVMAATRAEIQSPDPSSWGVIQRLCAADSETVRTVGFALRDLVETGLGSVVAGPPSGLSSLTTNPGLWVVQMPGLTLPSPESAPESWSPIERVGMACLRGCLAWMIRTTGRREFRGRSKVVIVPEVHLLTKTPDGASFLDYIARVGRALGASLVLDTQDPASILKLPGLVEQITTLFAFSLRSREQVDSLLELLGRPQTAPYQTLVRGINTAANGKSIRHGHCIMRDRWDEVATVQIDIPSQQVATLLRTTPESEHALETTAPVAPIDEPDPFADDQDFHDEVVDSPLEPAATAQAEPHRQVMESQTPTAPAQPAHAQPALSTPSPSQANPTPARAAASGTVTTSSAGNAAIQDRTAHARPQEAAQAAPQEAISAPPTAPSATSAAVAQQNGHPSAPAVDERHHTLRYESPIGPDEVYDQEADEGRLQRGDVPRLRRRRIDSQRLRPNKVTERQGARRMKWQRRTRTALTILAISLIVTTQVALAADAKPTNPTGFGDLLPTPDLTHGDTRTLFEQYSPMAYTLDFEGSFSDPFRPVFNSFAQILMMYVVAATRAAIAIGWWLFSFTDIRPLVDSTSQAIGGVSTQLVGWLLPSALALGAIAAYVQRRSSGTAMGQLVWVFAAGLLAISLAVGPMTWLKGVDGARQVGAETVMGASGKVVGTTLKTPFEMPEPAFPGSSRDTMLRKSGDAAWRGFAVIPWCIAEFGSLEACQRYGKGMLDTGIDSSKRMDYIKNNVAKAEGGGDAPTVKWAKGENPFGRLGVLIIAAVAATLFAFLNIGLAATALMAFVGCLVMLVVGVVFACLFIVPGRARQWGMNWLEALLGLVLQSVAAMLVFGVSLSLLTAVFSLSQTLGWLPVTGLALVVLIAAFRLRRLLESLTTMMRPGVGSMLMGSYARRGAVQAVRRVMSVMRSRGSAPTVADRQSERPRGSSQSGEGATSERIEKSRIFRTAPTPGGEKSQGQLDDDRDRGSSAANRRVDPRRPGVGAAAGATAATLAAGVRKRGNGPGPGRRSTGSSPVGGSARATESRTVYRGGTPEQTKRGPGAPTNSTERSSGRHVKPSTAAAQLRQATYEPRRHVHSASLRDGPAKVARDAQALAAKKQPQQRRFREYSAARGSGPTSHRPSGGR</sequence>
<feature type="transmembrane region" description="Helical" evidence="2">
    <location>
        <begin position="1180"/>
        <end position="1201"/>
    </location>
</feature>
<feature type="transmembrane region" description="Helical" evidence="2">
    <location>
        <begin position="1382"/>
        <end position="1410"/>
    </location>
</feature>
<evidence type="ECO:0008006" key="5">
    <source>
        <dbReference type="Google" id="ProtNLM"/>
    </source>
</evidence>
<feature type="region of interest" description="Disordered" evidence="1">
    <location>
        <begin position="1473"/>
        <end position="1693"/>
    </location>
</feature>
<name>A0ABS4UYE1_9ACTN</name>
<proteinExistence type="predicted"/>
<evidence type="ECO:0000313" key="3">
    <source>
        <dbReference type="EMBL" id="MBP2356655.1"/>
    </source>
</evidence>
<keyword evidence="2" id="KW-1133">Transmembrane helix</keyword>
<feature type="region of interest" description="Disordered" evidence="1">
    <location>
        <begin position="306"/>
        <end position="327"/>
    </location>
</feature>
<feature type="transmembrane region" description="Helical" evidence="2">
    <location>
        <begin position="1347"/>
        <end position="1370"/>
    </location>
</feature>
<dbReference type="EMBL" id="JAGINT010000002">
    <property type="protein sequence ID" value="MBP2356655.1"/>
    <property type="molecule type" value="Genomic_DNA"/>
</dbReference>
<evidence type="ECO:0000256" key="2">
    <source>
        <dbReference type="SAM" id="Phobius"/>
    </source>
</evidence>
<comment type="caution">
    <text evidence="3">The sequence shown here is derived from an EMBL/GenBank/DDBJ whole genome shotgun (WGS) entry which is preliminary data.</text>
</comment>
<reference evidence="3 4" key="1">
    <citation type="submission" date="2021-03" db="EMBL/GenBank/DDBJ databases">
        <title>Sequencing the genomes of 1000 actinobacteria strains.</title>
        <authorList>
            <person name="Klenk H.-P."/>
        </authorList>
    </citation>
    <scope>NUCLEOTIDE SEQUENCE [LARGE SCALE GENOMIC DNA]</scope>
    <source>
        <strain evidence="3 4">DSM 18824</strain>
    </source>
</reference>
<feature type="compositionally biased region" description="Basic and acidic residues" evidence="1">
    <location>
        <begin position="986"/>
        <end position="1018"/>
    </location>
</feature>
<feature type="compositionally biased region" description="Polar residues" evidence="1">
    <location>
        <begin position="884"/>
        <end position="894"/>
    </location>
</feature>
<feature type="compositionally biased region" description="Low complexity" evidence="1">
    <location>
        <begin position="925"/>
        <end position="949"/>
    </location>
</feature>
<feature type="transmembrane region" description="Helical" evidence="2">
    <location>
        <begin position="1104"/>
        <end position="1129"/>
    </location>
</feature>
<dbReference type="SUPFAM" id="SSF52540">
    <property type="entry name" value="P-loop containing nucleoside triphosphate hydrolases"/>
    <property type="match status" value="1"/>
</dbReference>
<feature type="transmembrane region" description="Helical" evidence="2">
    <location>
        <begin position="1416"/>
        <end position="1435"/>
    </location>
</feature>
<accession>A0ABS4UYE1</accession>
<keyword evidence="2" id="KW-0812">Transmembrane</keyword>
<dbReference type="Gene3D" id="3.40.50.300">
    <property type="entry name" value="P-loop containing nucleotide triphosphate hydrolases"/>
    <property type="match status" value="1"/>
</dbReference>
<keyword evidence="2" id="KW-0472">Membrane</keyword>
<feature type="region of interest" description="Disordered" evidence="1">
    <location>
        <begin position="855"/>
        <end position="1022"/>
    </location>
</feature>
<feature type="compositionally biased region" description="Low complexity" evidence="1">
    <location>
        <begin position="897"/>
        <end position="914"/>
    </location>
</feature>
<feature type="compositionally biased region" description="Low complexity" evidence="1">
    <location>
        <begin position="1574"/>
        <end position="1586"/>
    </location>
</feature>
<evidence type="ECO:0000313" key="4">
    <source>
        <dbReference type="Proteomes" id="UP000755585"/>
    </source>
</evidence>
<feature type="compositionally biased region" description="Polar residues" evidence="1">
    <location>
        <begin position="1683"/>
        <end position="1693"/>
    </location>
</feature>
<evidence type="ECO:0000256" key="1">
    <source>
        <dbReference type="SAM" id="MobiDB-lite"/>
    </source>
</evidence>
<keyword evidence="4" id="KW-1185">Reference proteome</keyword>
<organism evidence="3 4">
    <name type="scientific">Kribbella aluminosa</name>
    <dbReference type="NCBI Taxonomy" id="416017"/>
    <lineage>
        <taxon>Bacteria</taxon>
        <taxon>Bacillati</taxon>
        <taxon>Actinomycetota</taxon>
        <taxon>Actinomycetes</taxon>
        <taxon>Propionibacteriales</taxon>
        <taxon>Kribbellaceae</taxon>
        <taxon>Kribbella</taxon>
    </lineage>
</organism>
<feature type="compositionally biased region" description="Low complexity" evidence="1">
    <location>
        <begin position="1548"/>
        <end position="1563"/>
    </location>
</feature>
<dbReference type="Pfam" id="PF12846">
    <property type="entry name" value="AAA_10"/>
    <property type="match status" value="1"/>
</dbReference>
<feature type="transmembrane region" description="Helical" evidence="2">
    <location>
        <begin position="1320"/>
        <end position="1341"/>
    </location>
</feature>
<feature type="compositionally biased region" description="Low complexity" evidence="1">
    <location>
        <begin position="869"/>
        <end position="883"/>
    </location>
</feature>
<dbReference type="RefSeq" id="WP_209699141.1">
    <property type="nucleotide sequence ID" value="NZ_JAGINT010000002.1"/>
</dbReference>
<dbReference type="Proteomes" id="UP000755585">
    <property type="component" value="Unassembled WGS sequence"/>
</dbReference>
<gene>
    <name evidence="3" type="ORF">JOF29_007765</name>
</gene>
<feature type="compositionally biased region" description="Basic and acidic residues" evidence="1">
    <location>
        <begin position="306"/>
        <end position="316"/>
    </location>
</feature>
<dbReference type="InterPro" id="IPR027417">
    <property type="entry name" value="P-loop_NTPase"/>
</dbReference>
<feature type="compositionally biased region" description="Basic and acidic residues" evidence="1">
    <location>
        <begin position="1528"/>
        <end position="1546"/>
    </location>
</feature>